<dbReference type="HOGENOM" id="CLU_2053537_0_0_1"/>
<keyword evidence="3" id="KW-1185">Reference proteome</keyword>
<dbReference type="EMBL" id="CM000136">
    <property type="protein sequence ID" value="EEC68114.1"/>
    <property type="molecule type" value="Genomic_DNA"/>
</dbReference>
<organism evidence="2 3">
    <name type="scientific">Oryza sativa subsp. indica</name>
    <name type="common">Rice</name>
    <dbReference type="NCBI Taxonomy" id="39946"/>
    <lineage>
        <taxon>Eukaryota</taxon>
        <taxon>Viridiplantae</taxon>
        <taxon>Streptophyta</taxon>
        <taxon>Embryophyta</taxon>
        <taxon>Tracheophyta</taxon>
        <taxon>Spermatophyta</taxon>
        <taxon>Magnoliopsida</taxon>
        <taxon>Liliopsida</taxon>
        <taxon>Poales</taxon>
        <taxon>Poaceae</taxon>
        <taxon>BOP clade</taxon>
        <taxon>Oryzoideae</taxon>
        <taxon>Oryzeae</taxon>
        <taxon>Oryzinae</taxon>
        <taxon>Oryza</taxon>
        <taxon>Oryza sativa</taxon>
    </lineage>
</organism>
<accession>B8BKC8</accession>
<dbReference type="Gramene" id="BGIOSGA035220-TA">
    <property type="protein sequence ID" value="BGIOSGA035220-PA"/>
    <property type="gene ID" value="BGIOSGA035220"/>
</dbReference>
<dbReference type="Proteomes" id="UP000007015">
    <property type="component" value="Chromosome 11"/>
</dbReference>
<feature type="region of interest" description="Disordered" evidence="1">
    <location>
        <begin position="89"/>
        <end position="120"/>
    </location>
</feature>
<sequence>MVARRSTSRHDWRRWWWRLLPLACCFVCWVASTAVTVAAAAGVAVTSLPGFDGPLPFSLETGTAASSPRSPSQTVESDVAAAVAAVTWSGDGDGEQAASEGRPGGGSSSRRRRPDQAAAT</sequence>
<evidence type="ECO:0000256" key="1">
    <source>
        <dbReference type="SAM" id="MobiDB-lite"/>
    </source>
</evidence>
<evidence type="ECO:0000313" key="3">
    <source>
        <dbReference type="Proteomes" id="UP000007015"/>
    </source>
</evidence>
<proteinExistence type="predicted"/>
<protein>
    <submittedName>
        <fullName evidence="2">Uncharacterized protein</fullName>
    </submittedName>
</protein>
<gene>
    <name evidence="2" type="ORF">OsI_36017</name>
</gene>
<reference evidence="2 3" key="1">
    <citation type="journal article" date="2005" name="PLoS Biol.">
        <title>The genomes of Oryza sativa: a history of duplications.</title>
        <authorList>
            <person name="Yu J."/>
            <person name="Wang J."/>
            <person name="Lin W."/>
            <person name="Li S."/>
            <person name="Li H."/>
            <person name="Zhou J."/>
            <person name="Ni P."/>
            <person name="Dong W."/>
            <person name="Hu S."/>
            <person name="Zeng C."/>
            <person name="Zhang J."/>
            <person name="Zhang Y."/>
            <person name="Li R."/>
            <person name="Xu Z."/>
            <person name="Li S."/>
            <person name="Li X."/>
            <person name="Zheng H."/>
            <person name="Cong L."/>
            <person name="Lin L."/>
            <person name="Yin J."/>
            <person name="Geng J."/>
            <person name="Li G."/>
            <person name="Shi J."/>
            <person name="Liu J."/>
            <person name="Lv H."/>
            <person name="Li J."/>
            <person name="Wang J."/>
            <person name="Deng Y."/>
            <person name="Ran L."/>
            <person name="Shi X."/>
            <person name="Wang X."/>
            <person name="Wu Q."/>
            <person name="Li C."/>
            <person name="Ren X."/>
            <person name="Wang J."/>
            <person name="Wang X."/>
            <person name="Li D."/>
            <person name="Liu D."/>
            <person name="Zhang X."/>
            <person name="Ji Z."/>
            <person name="Zhao W."/>
            <person name="Sun Y."/>
            <person name="Zhang Z."/>
            <person name="Bao J."/>
            <person name="Han Y."/>
            <person name="Dong L."/>
            <person name="Ji J."/>
            <person name="Chen P."/>
            <person name="Wu S."/>
            <person name="Liu J."/>
            <person name="Xiao Y."/>
            <person name="Bu D."/>
            <person name="Tan J."/>
            <person name="Yang L."/>
            <person name="Ye C."/>
            <person name="Zhang J."/>
            <person name="Xu J."/>
            <person name="Zhou Y."/>
            <person name="Yu Y."/>
            <person name="Zhang B."/>
            <person name="Zhuang S."/>
            <person name="Wei H."/>
            <person name="Liu B."/>
            <person name="Lei M."/>
            <person name="Yu H."/>
            <person name="Li Y."/>
            <person name="Xu H."/>
            <person name="Wei S."/>
            <person name="He X."/>
            <person name="Fang L."/>
            <person name="Zhang Z."/>
            <person name="Zhang Y."/>
            <person name="Huang X."/>
            <person name="Su Z."/>
            <person name="Tong W."/>
            <person name="Li J."/>
            <person name="Tong Z."/>
            <person name="Li S."/>
            <person name="Ye J."/>
            <person name="Wang L."/>
            <person name="Fang L."/>
            <person name="Lei T."/>
            <person name="Chen C."/>
            <person name="Chen H."/>
            <person name="Xu Z."/>
            <person name="Li H."/>
            <person name="Huang H."/>
            <person name="Zhang F."/>
            <person name="Xu H."/>
            <person name="Li N."/>
            <person name="Zhao C."/>
            <person name="Li S."/>
            <person name="Dong L."/>
            <person name="Huang Y."/>
            <person name="Li L."/>
            <person name="Xi Y."/>
            <person name="Qi Q."/>
            <person name="Li W."/>
            <person name="Zhang B."/>
            <person name="Hu W."/>
            <person name="Zhang Y."/>
            <person name="Tian X."/>
            <person name="Jiao Y."/>
            <person name="Liang X."/>
            <person name="Jin J."/>
            <person name="Gao L."/>
            <person name="Zheng W."/>
            <person name="Hao B."/>
            <person name="Liu S."/>
            <person name="Wang W."/>
            <person name="Yuan L."/>
            <person name="Cao M."/>
            <person name="McDermott J."/>
            <person name="Samudrala R."/>
            <person name="Wang J."/>
            <person name="Wong G.K."/>
            <person name="Yang H."/>
        </authorList>
    </citation>
    <scope>NUCLEOTIDE SEQUENCE [LARGE SCALE GENOMIC DNA]</scope>
    <source>
        <strain evidence="3">cv. 93-11</strain>
    </source>
</reference>
<name>B8BKC8_ORYSI</name>
<dbReference type="AlphaFoldDB" id="B8BKC8"/>
<evidence type="ECO:0000313" key="2">
    <source>
        <dbReference type="EMBL" id="EEC68114.1"/>
    </source>
</evidence>